<dbReference type="EMBL" id="CAJVCH010036438">
    <property type="protein sequence ID" value="CAG7716176.1"/>
    <property type="molecule type" value="Genomic_DNA"/>
</dbReference>
<evidence type="ECO:0000259" key="2">
    <source>
        <dbReference type="PROSITE" id="PS50014"/>
    </source>
</evidence>
<organism evidence="3 4">
    <name type="scientific">Allacma fusca</name>
    <dbReference type="NCBI Taxonomy" id="39272"/>
    <lineage>
        <taxon>Eukaryota</taxon>
        <taxon>Metazoa</taxon>
        <taxon>Ecdysozoa</taxon>
        <taxon>Arthropoda</taxon>
        <taxon>Hexapoda</taxon>
        <taxon>Collembola</taxon>
        <taxon>Symphypleona</taxon>
        <taxon>Sminthuridae</taxon>
        <taxon>Allacma</taxon>
    </lineage>
</organism>
<comment type="caution">
    <text evidence="3">The sequence shown here is derived from an EMBL/GenBank/DDBJ whole genome shotgun (WGS) entry which is preliminary data.</text>
</comment>
<evidence type="ECO:0000313" key="3">
    <source>
        <dbReference type="EMBL" id="CAG7716176.1"/>
    </source>
</evidence>
<dbReference type="GO" id="GO:0005634">
    <property type="term" value="C:nucleus"/>
    <property type="evidence" value="ECO:0007669"/>
    <property type="project" value="TreeGrafter"/>
</dbReference>
<dbReference type="GO" id="GO:0006338">
    <property type="term" value="P:chromatin remodeling"/>
    <property type="evidence" value="ECO:0007669"/>
    <property type="project" value="TreeGrafter"/>
</dbReference>
<dbReference type="InterPro" id="IPR001487">
    <property type="entry name" value="Bromodomain"/>
</dbReference>
<dbReference type="GO" id="GO:0006355">
    <property type="term" value="P:regulation of DNA-templated transcription"/>
    <property type="evidence" value="ECO:0007669"/>
    <property type="project" value="TreeGrafter"/>
</dbReference>
<proteinExistence type="predicted"/>
<dbReference type="OrthoDB" id="21449at2759"/>
<protein>
    <recommendedName>
        <fullName evidence="2">Bromo domain-containing protein</fullName>
    </recommendedName>
</protein>
<name>A0A8J2NKE9_9HEXA</name>
<dbReference type="PROSITE" id="PS50014">
    <property type="entry name" value="BROMODOMAIN_2"/>
    <property type="match status" value="1"/>
</dbReference>
<sequence length="137" mass="16305">MCRLSYALETATSGEDMGVSREEPYVKPVNGIVQPNYRPTQDRPGRLTTQLQYLQAVVLKAVWRHQFAWPFQQPINAVNLRIPDYHRIIKRPMDLGTIKKRLKYNYYWNARECLKDFKTMFRGCYVYNKPGILFERK</sequence>
<feature type="domain" description="Bromo" evidence="2">
    <location>
        <begin position="63"/>
        <end position="135"/>
    </location>
</feature>
<dbReference type="GO" id="GO:0000785">
    <property type="term" value="C:chromatin"/>
    <property type="evidence" value="ECO:0007669"/>
    <property type="project" value="TreeGrafter"/>
</dbReference>
<dbReference type="Pfam" id="PF00439">
    <property type="entry name" value="Bromodomain"/>
    <property type="match status" value="1"/>
</dbReference>
<keyword evidence="4" id="KW-1185">Reference proteome</keyword>
<keyword evidence="1" id="KW-0103">Bromodomain</keyword>
<evidence type="ECO:0000256" key="1">
    <source>
        <dbReference type="PROSITE-ProRule" id="PRU00035"/>
    </source>
</evidence>
<dbReference type="InterPro" id="IPR050935">
    <property type="entry name" value="Bromo_chromatin_reader"/>
</dbReference>
<dbReference type="AlphaFoldDB" id="A0A8J2NKE9"/>
<dbReference type="Proteomes" id="UP000708208">
    <property type="component" value="Unassembled WGS sequence"/>
</dbReference>
<gene>
    <name evidence="3" type="ORF">AFUS01_LOCUS5703</name>
</gene>
<dbReference type="PANTHER" id="PTHR22880:SF225">
    <property type="entry name" value="BROMODOMAIN-CONTAINING PROTEIN BET-1-RELATED"/>
    <property type="match status" value="1"/>
</dbReference>
<reference evidence="3" key="1">
    <citation type="submission" date="2021-06" db="EMBL/GenBank/DDBJ databases">
        <authorList>
            <person name="Hodson N. C."/>
            <person name="Mongue J. A."/>
            <person name="Jaron S. K."/>
        </authorList>
    </citation>
    <scope>NUCLEOTIDE SEQUENCE</scope>
</reference>
<dbReference type="PANTHER" id="PTHR22880">
    <property type="entry name" value="FALZ-RELATED BROMODOMAIN-CONTAINING PROTEINS"/>
    <property type="match status" value="1"/>
</dbReference>
<dbReference type="SMART" id="SM00297">
    <property type="entry name" value="BROMO"/>
    <property type="match status" value="1"/>
</dbReference>
<accession>A0A8J2NKE9</accession>
<evidence type="ECO:0000313" key="4">
    <source>
        <dbReference type="Proteomes" id="UP000708208"/>
    </source>
</evidence>